<feature type="domain" description="GST C-terminal" evidence="1">
    <location>
        <begin position="110"/>
        <end position="249"/>
    </location>
</feature>
<dbReference type="SUPFAM" id="SSF47616">
    <property type="entry name" value="GST C-terminal domain-like"/>
    <property type="match status" value="1"/>
</dbReference>
<protein>
    <recommendedName>
        <fullName evidence="1">GST C-terminal domain-containing protein</fullName>
    </recommendedName>
</protein>
<gene>
    <name evidence="2" type="ORF">DRE_02896</name>
</gene>
<evidence type="ECO:0000259" key="1">
    <source>
        <dbReference type="PROSITE" id="PS50405"/>
    </source>
</evidence>
<proteinExistence type="predicted"/>
<dbReference type="InterPro" id="IPR004046">
    <property type="entry name" value="GST_C"/>
</dbReference>
<dbReference type="Pfam" id="PF00043">
    <property type="entry name" value="GST_C"/>
    <property type="match status" value="1"/>
</dbReference>
<dbReference type="AlphaFoldDB" id="W7HU44"/>
<dbReference type="PANTHER" id="PTHR44051">
    <property type="entry name" value="GLUTATHIONE S-TRANSFERASE-RELATED"/>
    <property type="match status" value="1"/>
</dbReference>
<dbReference type="HOGENOM" id="CLU_011226_15_0_1"/>
<reference evidence="2 3" key="1">
    <citation type="submission" date="2013-05" db="EMBL/GenBank/DDBJ databases">
        <title>Drechslerella stenobrocha genome reveals carnivorous origination and mechanical trapping mechanism of predatory fungi.</title>
        <authorList>
            <person name="Liu X."/>
            <person name="Zhang W."/>
            <person name="Liu K."/>
        </authorList>
    </citation>
    <scope>NUCLEOTIDE SEQUENCE [LARGE SCALE GENOMIC DNA]</scope>
    <source>
        <strain evidence="2 3">248</strain>
    </source>
</reference>
<dbReference type="Gene3D" id="3.40.30.10">
    <property type="entry name" value="Glutaredoxin"/>
    <property type="match status" value="1"/>
</dbReference>
<dbReference type="PANTHER" id="PTHR44051:SF9">
    <property type="entry name" value="GLUTATHIONE S-TRANSFERASE 1"/>
    <property type="match status" value="1"/>
</dbReference>
<keyword evidence="3" id="KW-1185">Reference proteome</keyword>
<dbReference type="Proteomes" id="UP000024837">
    <property type="component" value="Unassembled WGS sequence"/>
</dbReference>
<accession>W7HU44</accession>
<sequence>MQNNFWPHSSRPGIPTLYSLTSSASIKTLWALEELVAAGKLETYHVKIYKRHWGTAPAELTEGFRLGNSPILTVSPASALDEPATVFVESRLINQFLAEHYSDGIWEQPTKEDTARDTYFQEFAGSTFQSRTGLTVSLDIIPQPIPWPFKLIFMAIFYPLARIHKKNLVRIFELMEDSLSDDKPWFAGPTLGLADFCMIFAMDTSVQRKYFDPKLYPKVAKWHKSILELPTYKAAITKTVSYNLKTMDM</sequence>
<dbReference type="EMBL" id="KI966408">
    <property type="protein sequence ID" value="EWC47696.1"/>
    <property type="molecule type" value="Genomic_DNA"/>
</dbReference>
<dbReference type="InterPro" id="IPR036282">
    <property type="entry name" value="Glutathione-S-Trfase_C_sf"/>
</dbReference>
<dbReference type="Gene3D" id="1.20.1050.10">
    <property type="match status" value="1"/>
</dbReference>
<organism evidence="2 3">
    <name type="scientific">Drechslerella stenobrocha 248</name>
    <dbReference type="NCBI Taxonomy" id="1043628"/>
    <lineage>
        <taxon>Eukaryota</taxon>
        <taxon>Fungi</taxon>
        <taxon>Dikarya</taxon>
        <taxon>Ascomycota</taxon>
        <taxon>Pezizomycotina</taxon>
        <taxon>Orbiliomycetes</taxon>
        <taxon>Orbiliales</taxon>
        <taxon>Orbiliaceae</taxon>
        <taxon>Drechslerella</taxon>
    </lineage>
</organism>
<dbReference type="InterPro" id="IPR010987">
    <property type="entry name" value="Glutathione-S-Trfase_C-like"/>
</dbReference>
<name>W7HU44_9PEZI</name>
<evidence type="ECO:0000313" key="3">
    <source>
        <dbReference type="Proteomes" id="UP000024837"/>
    </source>
</evidence>
<dbReference type="OrthoDB" id="2309723at2759"/>
<evidence type="ECO:0000313" key="2">
    <source>
        <dbReference type="EMBL" id="EWC47696.1"/>
    </source>
</evidence>
<dbReference type="PROSITE" id="PS50405">
    <property type="entry name" value="GST_CTER"/>
    <property type="match status" value="1"/>
</dbReference>